<gene>
    <name evidence="2" type="primary">LOC142178606</name>
</gene>
<organism evidence="1 2">
    <name type="scientific">Nicotiana tabacum</name>
    <name type="common">Common tobacco</name>
    <dbReference type="NCBI Taxonomy" id="4097"/>
    <lineage>
        <taxon>Eukaryota</taxon>
        <taxon>Viridiplantae</taxon>
        <taxon>Streptophyta</taxon>
        <taxon>Embryophyta</taxon>
        <taxon>Tracheophyta</taxon>
        <taxon>Spermatophyta</taxon>
        <taxon>Magnoliopsida</taxon>
        <taxon>eudicotyledons</taxon>
        <taxon>Gunneridae</taxon>
        <taxon>Pentapetalae</taxon>
        <taxon>asterids</taxon>
        <taxon>lamiids</taxon>
        <taxon>Solanales</taxon>
        <taxon>Solanaceae</taxon>
        <taxon>Nicotianoideae</taxon>
        <taxon>Nicotianeae</taxon>
        <taxon>Nicotiana</taxon>
    </lineage>
</organism>
<protein>
    <submittedName>
        <fullName evidence="2">Uncharacterized protein LOC142178606</fullName>
    </submittedName>
</protein>
<sequence>MNPKGPKINHLSYADDLILFSSGDKKSVKLLMETLEDYQDASGQEINNEKRFFLKYNHGVGRNNKRTIRRLQKWTGFKHMQFPFTYLGCPIYIGRKRIYYFADLATKVLNKAGGWQGRLL</sequence>
<reference evidence="2" key="2">
    <citation type="submission" date="2025-08" db="UniProtKB">
        <authorList>
            <consortium name="RefSeq"/>
        </authorList>
    </citation>
    <scope>IDENTIFICATION</scope>
    <source>
        <tissue evidence="2">Leaf</tissue>
    </source>
</reference>
<keyword evidence="1" id="KW-1185">Reference proteome</keyword>
<dbReference type="RefSeq" id="XP_075104574.1">
    <property type="nucleotide sequence ID" value="XM_075248473.1"/>
</dbReference>
<name>A0AC58U524_TOBAC</name>
<proteinExistence type="predicted"/>
<reference evidence="1" key="1">
    <citation type="journal article" date="2014" name="Nat. Commun.">
        <title>The tobacco genome sequence and its comparison with those of tomato and potato.</title>
        <authorList>
            <person name="Sierro N."/>
            <person name="Battey J.N."/>
            <person name="Ouadi S."/>
            <person name="Bakaher N."/>
            <person name="Bovet L."/>
            <person name="Willig A."/>
            <person name="Goepfert S."/>
            <person name="Peitsch M.C."/>
            <person name="Ivanov N.V."/>
        </authorList>
    </citation>
    <scope>NUCLEOTIDE SEQUENCE [LARGE SCALE GENOMIC DNA]</scope>
</reference>
<dbReference type="Proteomes" id="UP000790787">
    <property type="component" value="Chromosome 3"/>
</dbReference>
<accession>A0AC58U524</accession>
<evidence type="ECO:0000313" key="2">
    <source>
        <dbReference type="RefSeq" id="XP_075104574.1"/>
    </source>
</evidence>
<evidence type="ECO:0000313" key="1">
    <source>
        <dbReference type="Proteomes" id="UP000790787"/>
    </source>
</evidence>